<comment type="similarity">
    <text evidence="2">Belongs to the monovalent cation:proton antiporter 2 (CPA2) transporter (TC 2.A.37) family.</text>
</comment>
<dbReference type="Proteomes" id="UP000677016">
    <property type="component" value="Unassembled WGS sequence"/>
</dbReference>
<dbReference type="InterPro" id="IPR038770">
    <property type="entry name" value="Na+/solute_symporter_sf"/>
</dbReference>
<feature type="transmembrane region" description="Helical" evidence="7">
    <location>
        <begin position="252"/>
        <end position="270"/>
    </location>
</feature>
<evidence type="ECO:0000313" key="11">
    <source>
        <dbReference type="Proteomes" id="UP000677016"/>
    </source>
</evidence>
<keyword evidence="3" id="KW-0813">Transport</keyword>
<feature type="transmembrane region" description="Helical" evidence="7">
    <location>
        <begin position="170"/>
        <end position="186"/>
    </location>
</feature>
<feature type="transmembrane region" description="Helical" evidence="7">
    <location>
        <begin position="198"/>
        <end position="218"/>
    </location>
</feature>
<dbReference type="Pfam" id="PF00999">
    <property type="entry name" value="Na_H_Exchanger"/>
    <property type="match status" value="1"/>
</dbReference>
<evidence type="ECO:0000256" key="3">
    <source>
        <dbReference type="ARBA" id="ARBA00022448"/>
    </source>
</evidence>
<feature type="transmembrane region" description="Helical" evidence="7">
    <location>
        <begin position="276"/>
        <end position="296"/>
    </location>
</feature>
<dbReference type="Pfam" id="PF02254">
    <property type="entry name" value="TrkA_N"/>
    <property type="match status" value="1"/>
</dbReference>
<feature type="transmembrane region" description="Helical" evidence="7">
    <location>
        <begin position="76"/>
        <end position="98"/>
    </location>
</feature>
<comment type="subcellular location">
    <subcellularLocation>
        <location evidence="1">Membrane</location>
        <topology evidence="1">Multi-pass membrane protein</topology>
    </subcellularLocation>
</comment>
<dbReference type="PANTHER" id="PTHR42751:SF1">
    <property type="entry name" value="CATION_PROTON ANTIPORTER YBAL-RELATED"/>
    <property type="match status" value="1"/>
</dbReference>
<evidence type="ECO:0000256" key="7">
    <source>
        <dbReference type="SAM" id="Phobius"/>
    </source>
</evidence>
<keyword evidence="11" id="KW-1185">Reference proteome</keyword>
<protein>
    <submittedName>
        <fullName evidence="10">Cation:proton antiporter</fullName>
    </submittedName>
</protein>
<evidence type="ECO:0000256" key="5">
    <source>
        <dbReference type="ARBA" id="ARBA00022989"/>
    </source>
</evidence>
<feature type="transmembrane region" description="Helical" evidence="7">
    <location>
        <begin position="44"/>
        <end position="64"/>
    </location>
</feature>
<dbReference type="Gene3D" id="3.40.50.720">
    <property type="entry name" value="NAD(P)-binding Rossmann-like Domain"/>
    <property type="match status" value="1"/>
</dbReference>
<dbReference type="AlphaFoldDB" id="A0A941DBB5"/>
<keyword evidence="5 7" id="KW-1133">Transmembrane helix</keyword>
<evidence type="ECO:0000256" key="6">
    <source>
        <dbReference type="ARBA" id="ARBA00023136"/>
    </source>
</evidence>
<keyword evidence="4 7" id="KW-0812">Transmembrane</keyword>
<organism evidence="10 11">
    <name type="scientific">Phycicoccus avicenniae</name>
    <dbReference type="NCBI Taxonomy" id="2828860"/>
    <lineage>
        <taxon>Bacteria</taxon>
        <taxon>Bacillati</taxon>
        <taxon>Actinomycetota</taxon>
        <taxon>Actinomycetes</taxon>
        <taxon>Micrococcales</taxon>
        <taxon>Intrasporangiaceae</taxon>
        <taxon>Phycicoccus</taxon>
    </lineage>
</organism>
<dbReference type="PANTHER" id="PTHR42751">
    <property type="entry name" value="SODIUM/HYDROGEN EXCHANGER FAMILY/TRKA DOMAIN PROTEIN"/>
    <property type="match status" value="1"/>
</dbReference>
<evidence type="ECO:0000256" key="1">
    <source>
        <dbReference type="ARBA" id="ARBA00004141"/>
    </source>
</evidence>
<evidence type="ECO:0000259" key="9">
    <source>
        <dbReference type="Pfam" id="PF02254"/>
    </source>
</evidence>
<feature type="domain" description="Cation/H+ exchanger transmembrane" evidence="8">
    <location>
        <begin position="8"/>
        <end position="347"/>
    </location>
</feature>
<dbReference type="GO" id="GO:0015297">
    <property type="term" value="F:antiporter activity"/>
    <property type="evidence" value="ECO:0007669"/>
    <property type="project" value="InterPro"/>
</dbReference>
<name>A0A941DBB5_9MICO</name>
<reference evidence="10" key="1">
    <citation type="submission" date="2021-04" db="EMBL/GenBank/DDBJ databases">
        <title>Phycicoccus avicenniae sp. nov., a novel endophytic actinomycetes isolated from branch of Avicennia mariana.</title>
        <authorList>
            <person name="Tuo L."/>
        </authorList>
    </citation>
    <scope>NUCLEOTIDE SEQUENCE</scope>
    <source>
        <strain evidence="10">BSK3Z-2</strain>
    </source>
</reference>
<feature type="transmembrane region" description="Helical" evidence="7">
    <location>
        <begin position="110"/>
        <end position="132"/>
    </location>
</feature>
<dbReference type="InterPro" id="IPR006153">
    <property type="entry name" value="Cation/H_exchanger_TM"/>
</dbReference>
<dbReference type="EMBL" id="JAGSNF010000019">
    <property type="protein sequence ID" value="MBR7744285.1"/>
    <property type="molecule type" value="Genomic_DNA"/>
</dbReference>
<dbReference type="GO" id="GO:0016020">
    <property type="term" value="C:membrane"/>
    <property type="evidence" value="ECO:0007669"/>
    <property type="project" value="UniProtKB-SubCell"/>
</dbReference>
<evidence type="ECO:0000259" key="8">
    <source>
        <dbReference type="Pfam" id="PF00999"/>
    </source>
</evidence>
<comment type="caution">
    <text evidence="10">The sequence shown here is derived from an EMBL/GenBank/DDBJ whole genome shotgun (WGS) entry which is preliminary data.</text>
</comment>
<dbReference type="GO" id="GO:1902600">
    <property type="term" value="P:proton transmembrane transport"/>
    <property type="evidence" value="ECO:0007669"/>
    <property type="project" value="InterPro"/>
</dbReference>
<evidence type="ECO:0000313" key="10">
    <source>
        <dbReference type="EMBL" id="MBR7744285.1"/>
    </source>
</evidence>
<accession>A0A941DBB5</accession>
<feature type="domain" description="RCK N-terminal" evidence="9">
    <location>
        <begin position="389"/>
        <end position="499"/>
    </location>
</feature>
<dbReference type="Gene3D" id="1.20.1530.20">
    <property type="match status" value="1"/>
</dbReference>
<evidence type="ECO:0000256" key="2">
    <source>
        <dbReference type="ARBA" id="ARBA00005551"/>
    </source>
</evidence>
<gene>
    <name evidence="10" type="ORF">KC207_13405</name>
</gene>
<dbReference type="InterPro" id="IPR003148">
    <property type="entry name" value="RCK_N"/>
</dbReference>
<dbReference type="RefSeq" id="WP_211603807.1">
    <property type="nucleotide sequence ID" value="NZ_JAGSNF010000019.1"/>
</dbReference>
<dbReference type="SUPFAM" id="SSF51735">
    <property type="entry name" value="NAD(P)-binding Rossmann-fold domains"/>
    <property type="match status" value="1"/>
</dbReference>
<feature type="transmembrane region" description="Helical" evidence="7">
    <location>
        <begin position="144"/>
        <end position="164"/>
    </location>
</feature>
<evidence type="ECO:0000256" key="4">
    <source>
        <dbReference type="ARBA" id="ARBA00022692"/>
    </source>
</evidence>
<keyword evidence="6 7" id="KW-0472">Membrane</keyword>
<dbReference type="GO" id="GO:0006813">
    <property type="term" value="P:potassium ion transport"/>
    <property type="evidence" value="ECO:0007669"/>
    <property type="project" value="InterPro"/>
</dbReference>
<dbReference type="InterPro" id="IPR036291">
    <property type="entry name" value="NAD(P)-bd_dom_sf"/>
</dbReference>
<proteinExistence type="inferred from homology"/>
<sequence>MDASAAILVAALVGGLAASAVRLPPLVGFLLAGFVLRALGVEEVPVLQTIADLGVTVLLFGVGLKVDVRGLLRREVWGTATVHLVATTVLATAALGVLGAVGVGLVGDEAVTWLLVGFALSFSSTVVVVKILEERGIAQSVGGRTAIGVLVVQDIAAVVFLATAEGDPPSPWAVLLLLVVPGAVLLRRVLAAVGHGELLPLFGVVVALVPGYALFEAVGVKGDLGALVMGMLIAGHRGSGELAKSIFALKDLLLVGFFVAIGLGGLPTVGELALGLGLLLLLPLKALGFAALLWLAGFRRRTAVLTGTALANFSEFGLIVLALAPQGLLDEGWLRVVATAVAASMVLTSLPGRHPEYLSSALRGLLPDRPVERTHPEDRPLDLGPAEAVVLGMGRVGRAAYERLAEGYGLRVVGIEASRDRCRLLEEEGLEVREADATDPEMWSDRPFHDVSLVVLAMPFHGNNLDTLDQLRAHGYAGSVAVVAQHDDDLETALAHGAHAGFQLYDGAGAELADRAAAVLRRPGTGGSGGTEQPGPQPR</sequence>